<evidence type="ECO:0000313" key="1">
    <source>
        <dbReference type="EMBL" id="APX21270.1"/>
    </source>
</evidence>
<accession>A0A1U7CZK5</accession>
<organism evidence="1 2">
    <name type="scientific">Salipiger profundus</name>
    <dbReference type="NCBI Taxonomy" id="1229727"/>
    <lineage>
        <taxon>Bacteria</taxon>
        <taxon>Pseudomonadati</taxon>
        <taxon>Pseudomonadota</taxon>
        <taxon>Alphaproteobacteria</taxon>
        <taxon>Rhodobacterales</taxon>
        <taxon>Roseobacteraceae</taxon>
        <taxon>Salipiger</taxon>
    </lineage>
</organism>
<dbReference type="AlphaFoldDB" id="A0A1U7CZK5"/>
<gene>
    <name evidence="1" type="ORF">Ga0080559_TMP474</name>
</gene>
<dbReference type="EMBL" id="CP014796">
    <property type="protein sequence ID" value="APX21270.1"/>
    <property type="molecule type" value="Genomic_DNA"/>
</dbReference>
<name>A0A1U7CZK5_9RHOB</name>
<keyword evidence="2" id="KW-1185">Reference proteome</keyword>
<dbReference type="KEGG" id="tpro:Ga0080559_TMP474"/>
<sequence>MGRAPGQLAPQLRARGRSAIRVELDRGMVPRERRSVRARLPHGQ</sequence>
<protein>
    <submittedName>
        <fullName evidence="1">Uncharacterized protein</fullName>
    </submittedName>
</protein>
<dbReference type="Proteomes" id="UP000186559">
    <property type="component" value="Chromosome"/>
</dbReference>
<evidence type="ECO:0000313" key="2">
    <source>
        <dbReference type="Proteomes" id="UP000186559"/>
    </source>
</evidence>
<proteinExistence type="predicted"/>
<reference evidence="1 2" key="1">
    <citation type="submission" date="2016-03" db="EMBL/GenBank/DDBJ databases">
        <title>Deep-sea bacteria in the southern Pacific.</title>
        <authorList>
            <person name="Tang K."/>
        </authorList>
    </citation>
    <scope>NUCLEOTIDE SEQUENCE [LARGE SCALE GENOMIC DNA]</scope>
    <source>
        <strain evidence="1 2">JLT2016</strain>
    </source>
</reference>